<dbReference type="Pfam" id="PF06580">
    <property type="entry name" value="His_kinase"/>
    <property type="match status" value="1"/>
</dbReference>
<organism evidence="5 6">
    <name type="scientific">Occallatibacter riparius</name>
    <dbReference type="NCBI Taxonomy" id="1002689"/>
    <lineage>
        <taxon>Bacteria</taxon>
        <taxon>Pseudomonadati</taxon>
        <taxon>Acidobacteriota</taxon>
        <taxon>Terriglobia</taxon>
        <taxon>Terriglobales</taxon>
        <taxon>Acidobacteriaceae</taxon>
        <taxon>Occallatibacter</taxon>
    </lineage>
</organism>
<evidence type="ECO:0000256" key="1">
    <source>
        <dbReference type="ARBA" id="ARBA00000085"/>
    </source>
</evidence>
<dbReference type="Proteomes" id="UP001059380">
    <property type="component" value="Chromosome"/>
</dbReference>
<dbReference type="InterPro" id="IPR004358">
    <property type="entry name" value="Sig_transdc_His_kin-like_C"/>
</dbReference>
<dbReference type="PANTHER" id="PTHR34220:SF7">
    <property type="entry name" value="SENSOR HISTIDINE KINASE YPDA"/>
    <property type="match status" value="1"/>
</dbReference>
<feature type="domain" description="Histidine kinase" evidence="4">
    <location>
        <begin position="277"/>
        <end position="371"/>
    </location>
</feature>
<dbReference type="InterPro" id="IPR010559">
    <property type="entry name" value="Sig_transdc_His_kin_internal"/>
</dbReference>
<gene>
    <name evidence="5" type="ORF">MOP44_03015</name>
</gene>
<keyword evidence="3" id="KW-0812">Transmembrane</keyword>
<dbReference type="GO" id="GO:0000155">
    <property type="term" value="F:phosphorelay sensor kinase activity"/>
    <property type="evidence" value="ECO:0007669"/>
    <property type="project" value="InterPro"/>
</dbReference>
<protein>
    <recommendedName>
        <fullName evidence="2">histidine kinase</fullName>
        <ecNumber evidence="2">2.7.13.3</ecNumber>
    </recommendedName>
</protein>
<dbReference type="InterPro" id="IPR005467">
    <property type="entry name" value="His_kinase_dom"/>
</dbReference>
<evidence type="ECO:0000256" key="2">
    <source>
        <dbReference type="ARBA" id="ARBA00012438"/>
    </source>
</evidence>
<keyword evidence="6" id="KW-1185">Reference proteome</keyword>
<dbReference type="GO" id="GO:0016020">
    <property type="term" value="C:membrane"/>
    <property type="evidence" value="ECO:0007669"/>
    <property type="project" value="InterPro"/>
</dbReference>
<sequence length="376" mass="42621">MATIADAGKIVAVEVPPRLPFARAIVRSWPGRTVLTLLCASVIGFIFILPVWAEMGWKQTMAQWWAWGLMAPVIFWVDQKLPISGRQFGRRAVAHIPLSVVFTSLYIYVFFVLRAVVGDIKWEMLSPGHMLKMAPGWFIWSVLIYWMIVGGLQAYRYYERYLSSELRLERMEKSYSQARLNALRMQLDPHFLFNALNTISSHVERDPRLTRAMIEHLGDLLRLSLETKDKQEVPLAEELAFLDHYLEIQKIRFGDQLTIDIDVTAEVRYALVPSLFLQPLVENAIRHGISRRVSGGAVMVTARAVGNNIVIQVEDDGVGLAPGWTLESSSGLGLAVTRERIDGMYPARHSFSIRRRLEGGTTVEIVLPLRFQGEEG</sequence>
<name>A0A9J7BVJ4_9BACT</name>
<dbReference type="RefSeq" id="WP_260794424.1">
    <property type="nucleotide sequence ID" value="NZ_CP093313.1"/>
</dbReference>
<dbReference type="InterPro" id="IPR050640">
    <property type="entry name" value="Bact_2-comp_sensor_kinase"/>
</dbReference>
<keyword evidence="5" id="KW-0418">Kinase</keyword>
<dbReference type="EC" id="2.7.13.3" evidence="2"/>
<reference evidence="5" key="1">
    <citation type="submission" date="2021-04" db="EMBL/GenBank/DDBJ databases">
        <title>Phylogenetic analysis of Acidobacteriaceae.</title>
        <authorList>
            <person name="Qiu L."/>
            <person name="Zhang Q."/>
        </authorList>
    </citation>
    <scope>NUCLEOTIDE SEQUENCE</scope>
    <source>
        <strain evidence="5">DSM 25168</strain>
    </source>
</reference>
<dbReference type="Gene3D" id="3.30.565.10">
    <property type="entry name" value="Histidine kinase-like ATPase, C-terminal domain"/>
    <property type="match status" value="1"/>
</dbReference>
<feature type="transmembrane region" description="Helical" evidence="3">
    <location>
        <begin position="33"/>
        <end position="52"/>
    </location>
</feature>
<dbReference type="AlphaFoldDB" id="A0A9J7BVJ4"/>
<dbReference type="InterPro" id="IPR003594">
    <property type="entry name" value="HATPase_dom"/>
</dbReference>
<evidence type="ECO:0000313" key="5">
    <source>
        <dbReference type="EMBL" id="UWZ84918.1"/>
    </source>
</evidence>
<dbReference type="PRINTS" id="PR00344">
    <property type="entry name" value="BCTRLSENSOR"/>
</dbReference>
<evidence type="ECO:0000313" key="6">
    <source>
        <dbReference type="Proteomes" id="UP001059380"/>
    </source>
</evidence>
<dbReference type="EMBL" id="CP093313">
    <property type="protein sequence ID" value="UWZ84918.1"/>
    <property type="molecule type" value="Genomic_DNA"/>
</dbReference>
<feature type="transmembrane region" description="Helical" evidence="3">
    <location>
        <begin position="64"/>
        <end position="81"/>
    </location>
</feature>
<dbReference type="PROSITE" id="PS50109">
    <property type="entry name" value="HIS_KIN"/>
    <property type="match status" value="1"/>
</dbReference>
<dbReference type="Pfam" id="PF02518">
    <property type="entry name" value="HATPase_c"/>
    <property type="match status" value="1"/>
</dbReference>
<dbReference type="SMART" id="SM00387">
    <property type="entry name" value="HATPase_c"/>
    <property type="match status" value="1"/>
</dbReference>
<feature type="transmembrane region" description="Helical" evidence="3">
    <location>
        <begin position="93"/>
        <end position="117"/>
    </location>
</feature>
<keyword evidence="5" id="KW-0808">Transferase</keyword>
<keyword evidence="3" id="KW-0472">Membrane</keyword>
<dbReference type="PANTHER" id="PTHR34220">
    <property type="entry name" value="SENSOR HISTIDINE KINASE YPDA"/>
    <property type="match status" value="1"/>
</dbReference>
<dbReference type="InterPro" id="IPR036890">
    <property type="entry name" value="HATPase_C_sf"/>
</dbReference>
<feature type="transmembrane region" description="Helical" evidence="3">
    <location>
        <begin position="137"/>
        <end position="158"/>
    </location>
</feature>
<accession>A0A9J7BVJ4</accession>
<dbReference type="SUPFAM" id="SSF55874">
    <property type="entry name" value="ATPase domain of HSP90 chaperone/DNA topoisomerase II/histidine kinase"/>
    <property type="match status" value="1"/>
</dbReference>
<evidence type="ECO:0000259" key="4">
    <source>
        <dbReference type="PROSITE" id="PS50109"/>
    </source>
</evidence>
<dbReference type="KEGG" id="orp:MOP44_03015"/>
<evidence type="ECO:0000256" key="3">
    <source>
        <dbReference type="SAM" id="Phobius"/>
    </source>
</evidence>
<proteinExistence type="predicted"/>
<keyword evidence="3" id="KW-1133">Transmembrane helix</keyword>
<comment type="catalytic activity">
    <reaction evidence="1">
        <text>ATP + protein L-histidine = ADP + protein N-phospho-L-histidine.</text>
        <dbReference type="EC" id="2.7.13.3"/>
    </reaction>
</comment>